<evidence type="ECO:0000313" key="2">
    <source>
        <dbReference type="EMBL" id="OWY90243.1"/>
    </source>
</evidence>
<dbReference type="EMBL" id="NBNE01023498">
    <property type="protein sequence ID" value="OWY90243.1"/>
    <property type="molecule type" value="Genomic_DNA"/>
</dbReference>
<comment type="caution">
    <text evidence="2">The sequence shown here is derived from an EMBL/GenBank/DDBJ whole genome shotgun (WGS) entry which is preliminary data.</text>
</comment>
<evidence type="ECO:0000259" key="1">
    <source>
        <dbReference type="Pfam" id="PF12550"/>
    </source>
</evidence>
<dbReference type="Proteomes" id="UP000198211">
    <property type="component" value="Unassembled WGS sequence"/>
</dbReference>
<dbReference type="OrthoDB" id="428577at2759"/>
<sequence>MSGTLCVSRILGPSIERSASAILQQHTDQISSNEPQRLATPISPTICKGVRMSRQIDTVTAAWQEWSIGFLAKPPVKEMEKAFGTQWRKNNTDTQYFYRRKPLYEAIELAKLEEPHVDEREIVADFEGRRQKTKLRRFTEQVKVALVSYKAQDSIHNFRQYFKSL</sequence>
<feature type="domain" description="Transcription activator GCR1-like" evidence="1">
    <location>
        <begin position="51"/>
        <end position="130"/>
    </location>
</feature>
<dbReference type="GO" id="GO:0060963">
    <property type="term" value="P:positive regulation of ribosomal protein gene transcription by RNA polymerase II"/>
    <property type="evidence" value="ECO:0007669"/>
    <property type="project" value="TreeGrafter"/>
</dbReference>
<dbReference type="GO" id="GO:0000978">
    <property type="term" value="F:RNA polymerase II cis-regulatory region sequence-specific DNA binding"/>
    <property type="evidence" value="ECO:0007669"/>
    <property type="project" value="TreeGrafter"/>
</dbReference>
<dbReference type="PANTHER" id="PTHR37784:SF2">
    <property type="entry name" value="HIGH-OSMOLARITY-INDUCED TRANSCRIPTION PROTEIN 1"/>
    <property type="match status" value="1"/>
</dbReference>
<dbReference type="Pfam" id="PF12550">
    <property type="entry name" value="GCR1_C"/>
    <property type="match status" value="1"/>
</dbReference>
<proteinExistence type="predicted"/>
<dbReference type="AlphaFoldDB" id="A0A225UB60"/>
<dbReference type="PANTHER" id="PTHR37784">
    <property type="entry name" value="PROTEIN MSN1"/>
    <property type="match status" value="1"/>
</dbReference>
<name>A0A225UB60_9STRA</name>
<evidence type="ECO:0000313" key="3">
    <source>
        <dbReference type="Proteomes" id="UP000198211"/>
    </source>
</evidence>
<protein>
    <recommendedName>
        <fullName evidence="1">Transcription activator GCR1-like domain-containing protein</fullName>
    </recommendedName>
</protein>
<dbReference type="InterPro" id="IPR052146">
    <property type="entry name" value="HOT1"/>
</dbReference>
<dbReference type="GO" id="GO:0000981">
    <property type="term" value="F:DNA-binding transcription factor activity, RNA polymerase II-specific"/>
    <property type="evidence" value="ECO:0007669"/>
    <property type="project" value="TreeGrafter"/>
</dbReference>
<dbReference type="InterPro" id="IPR022210">
    <property type="entry name" value="TF_GCR1-like"/>
</dbReference>
<reference evidence="3" key="1">
    <citation type="submission" date="2017-03" db="EMBL/GenBank/DDBJ databases">
        <title>Phytopthora megakarya and P. palmivora, two closely related causual agents of cacao black pod achieved similar genome size and gene model numbers by different mechanisms.</title>
        <authorList>
            <person name="Ali S."/>
            <person name="Shao J."/>
            <person name="Larry D.J."/>
            <person name="Kronmiller B."/>
            <person name="Shen D."/>
            <person name="Strem M.D."/>
            <person name="Melnick R.L."/>
            <person name="Guiltinan M.J."/>
            <person name="Tyler B.M."/>
            <person name="Meinhardt L.W."/>
            <person name="Bailey B.A."/>
        </authorList>
    </citation>
    <scope>NUCLEOTIDE SEQUENCE [LARGE SCALE GENOMIC DNA]</scope>
    <source>
        <strain evidence="3">zdho120</strain>
    </source>
</reference>
<gene>
    <name evidence="2" type="ORF">PHMEG_00041720</name>
</gene>
<keyword evidence="3" id="KW-1185">Reference proteome</keyword>
<accession>A0A225UB60</accession>
<organism evidence="2 3">
    <name type="scientific">Phytophthora megakarya</name>
    <dbReference type="NCBI Taxonomy" id="4795"/>
    <lineage>
        <taxon>Eukaryota</taxon>
        <taxon>Sar</taxon>
        <taxon>Stramenopiles</taxon>
        <taxon>Oomycota</taxon>
        <taxon>Peronosporomycetes</taxon>
        <taxon>Peronosporales</taxon>
        <taxon>Peronosporaceae</taxon>
        <taxon>Phytophthora</taxon>
    </lineage>
</organism>